<dbReference type="Gramene" id="Bra001861.1">
    <property type="protein sequence ID" value="Bra001861.1-P"/>
    <property type="gene ID" value="Bra001861"/>
</dbReference>
<keyword evidence="2" id="KW-1185">Reference proteome</keyword>
<dbReference type="EnsemblPlants" id="Bra001861.1">
    <property type="protein sequence ID" value="Bra001861.1-P"/>
    <property type="gene ID" value="Bra001861"/>
</dbReference>
<name>M4CCD1_BRACM</name>
<reference evidence="1 2" key="2">
    <citation type="journal article" date="2018" name="Hortic Res">
        <title>Improved Brassica rapa reference genome by single-molecule sequencing and chromosome conformation capture technologies.</title>
        <authorList>
            <person name="Zhang L."/>
            <person name="Cai X."/>
            <person name="Wu J."/>
            <person name="Liu M."/>
            <person name="Grob S."/>
            <person name="Cheng F."/>
            <person name="Liang J."/>
            <person name="Cai C."/>
            <person name="Liu Z."/>
            <person name="Liu B."/>
            <person name="Wang F."/>
            <person name="Li S."/>
            <person name="Liu F."/>
            <person name="Li X."/>
            <person name="Cheng L."/>
            <person name="Yang W."/>
            <person name="Li M.H."/>
            <person name="Grossniklaus U."/>
            <person name="Zheng H."/>
            <person name="Wang X."/>
        </authorList>
    </citation>
    <scope>NUCLEOTIDE SEQUENCE [LARGE SCALE GENOMIC DNA]</scope>
    <source>
        <strain evidence="1 2">cv. Chiifu-401-42</strain>
    </source>
</reference>
<dbReference type="HOGENOM" id="CLU_1463272_0_0_1"/>
<dbReference type="AlphaFoldDB" id="M4CCD1"/>
<dbReference type="InParanoid" id="M4CCD1"/>
<evidence type="ECO:0000313" key="2">
    <source>
        <dbReference type="Proteomes" id="UP000011750"/>
    </source>
</evidence>
<proteinExistence type="predicted"/>
<sequence>MVQPAKVNWGVGYRRAKDIGEVHQKGLSHFVRRSASKSKGKEVRQDVQQEVRHKVLQRGAVSNKPKAVHQCNNIKVRHKKVDCLAREKRRNSAQKMNKTFIKPMKVEKVCIAKCGLFDEIKENIPKGGCSTVSVDLDVDQGASDLEPGQGVVRGAKGKEIKVHQKVMQGDFLESDAGMTTHGLSQ</sequence>
<accession>M4CCD1</accession>
<dbReference type="Proteomes" id="UP000011750">
    <property type="component" value="Chromosome A03"/>
</dbReference>
<reference evidence="1" key="3">
    <citation type="submission" date="2023-03" db="UniProtKB">
        <authorList>
            <consortium name="EnsemblPlants"/>
        </authorList>
    </citation>
    <scope>IDENTIFICATION</scope>
    <source>
        <strain evidence="1">cv. Chiifu-401-42</strain>
    </source>
</reference>
<organism evidence="1 2">
    <name type="scientific">Brassica campestris</name>
    <name type="common">Field mustard</name>
    <dbReference type="NCBI Taxonomy" id="3711"/>
    <lineage>
        <taxon>Eukaryota</taxon>
        <taxon>Viridiplantae</taxon>
        <taxon>Streptophyta</taxon>
        <taxon>Embryophyta</taxon>
        <taxon>Tracheophyta</taxon>
        <taxon>Spermatophyta</taxon>
        <taxon>Magnoliopsida</taxon>
        <taxon>eudicotyledons</taxon>
        <taxon>Gunneridae</taxon>
        <taxon>Pentapetalae</taxon>
        <taxon>rosids</taxon>
        <taxon>malvids</taxon>
        <taxon>Brassicales</taxon>
        <taxon>Brassicaceae</taxon>
        <taxon>Brassiceae</taxon>
        <taxon>Brassica</taxon>
    </lineage>
</organism>
<protein>
    <submittedName>
        <fullName evidence="1">Uncharacterized protein</fullName>
    </submittedName>
</protein>
<evidence type="ECO:0000313" key="1">
    <source>
        <dbReference type="EnsemblPlants" id="Bra001861.1-P"/>
    </source>
</evidence>
<dbReference type="OMA" id="CIAKCGL"/>
<reference evidence="1 2" key="1">
    <citation type="journal article" date="2011" name="Nat. Genet.">
        <title>The genome of the mesopolyploid crop species Brassica rapa.</title>
        <authorList>
            <consortium name="Brassica rapa Genome Sequencing Project Consortium"/>
            <person name="Wang X."/>
            <person name="Wang H."/>
            <person name="Wang J."/>
            <person name="Sun R."/>
            <person name="Wu J."/>
            <person name="Liu S."/>
            <person name="Bai Y."/>
            <person name="Mun J.H."/>
            <person name="Bancroft I."/>
            <person name="Cheng F."/>
            <person name="Huang S."/>
            <person name="Li X."/>
            <person name="Hua W."/>
            <person name="Wang J."/>
            <person name="Wang X."/>
            <person name="Freeling M."/>
            <person name="Pires J.C."/>
            <person name="Paterson A.H."/>
            <person name="Chalhoub B."/>
            <person name="Wang B."/>
            <person name="Hayward A."/>
            <person name="Sharpe A.G."/>
            <person name="Park B.S."/>
            <person name="Weisshaar B."/>
            <person name="Liu B."/>
            <person name="Li B."/>
            <person name="Liu B."/>
            <person name="Tong C."/>
            <person name="Song C."/>
            <person name="Duran C."/>
            <person name="Peng C."/>
            <person name="Geng C."/>
            <person name="Koh C."/>
            <person name="Lin C."/>
            <person name="Edwards D."/>
            <person name="Mu D."/>
            <person name="Shen D."/>
            <person name="Soumpourou E."/>
            <person name="Li F."/>
            <person name="Fraser F."/>
            <person name="Conant G."/>
            <person name="Lassalle G."/>
            <person name="King G.J."/>
            <person name="Bonnema G."/>
            <person name="Tang H."/>
            <person name="Wang H."/>
            <person name="Belcram H."/>
            <person name="Zhou H."/>
            <person name="Hirakawa H."/>
            <person name="Abe H."/>
            <person name="Guo H."/>
            <person name="Wang H."/>
            <person name="Jin H."/>
            <person name="Parkin I.A."/>
            <person name="Batley J."/>
            <person name="Kim J.S."/>
            <person name="Just J."/>
            <person name="Li J."/>
            <person name="Xu J."/>
            <person name="Deng J."/>
            <person name="Kim J.A."/>
            <person name="Li J."/>
            <person name="Yu J."/>
            <person name="Meng J."/>
            <person name="Wang J."/>
            <person name="Min J."/>
            <person name="Poulain J."/>
            <person name="Wang J."/>
            <person name="Hatakeyama K."/>
            <person name="Wu K."/>
            <person name="Wang L."/>
            <person name="Fang L."/>
            <person name="Trick M."/>
            <person name="Links M.G."/>
            <person name="Zhao M."/>
            <person name="Jin M."/>
            <person name="Ramchiary N."/>
            <person name="Drou N."/>
            <person name="Berkman P.J."/>
            <person name="Cai Q."/>
            <person name="Huang Q."/>
            <person name="Li R."/>
            <person name="Tabata S."/>
            <person name="Cheng S."/>
            <person name="Zhang S."/>
            <person name="Zhang S."/>
            <person name="Huang S."/>
            <person name="Sato S."/>
            <person name="Sun S."/>
            <person name="Kwon S.J."/>
            <person name="Choi S.R."/>
            <person name="Lee T.H."/>
            <person name="Fan W."/>
            <person name="Zhao X."/>
            <person name="Tan X."/>
            <person name="Xu X."/>
            <person name="Wang Y."/>
            <person name="Qiu Y."/>
            <person name="Yin Y."/>
            <person name="Li Y."/>
            <person name="Du Y."/>
            <person name="Liao Y."/>
            <person name="Lim Y."/>
            <person name="Narusaka Y."/>
            <person name="Wang Y."/>
            <person name="Wang Z."/>
            <person name="Li Z."/>
            <person name="Wang Z."/>
            <person name="Xiong Z."/>
            <person name="Zhang Z."/>
        </authorList>
    </citation>
    <scope>NUCLEOTIDE SEQUENCE [LARGE SCALE GENOMIC DNA]</scope>
    <source>
        <strain evidence="1 2">cv. Chiifu-401-42</strain>
    </source>
</reference>